<accession>A0A368U040</accession>
<dbReference type="Proteomes" id="UP000253204">
    <property type="component" value="Unassembled WGS sequence"/>
</dbReference>
<dbReference type="AlphaFoldDB" id="A0A368U040"/>
<proteinExistence type="predicted"/>
<keyword evidence="2" id="KW-1185">Reference proteome</keyword>
<evidence type="ECO:0000313" key="2">
    <source>
        <dbReference type="Proteomes" id="UP000253204"/>
    </source>
</evidence>
<protein>
    <submittedName>
        <fullName evidence="1">Uncharacterized protein</fullName>
    </submittedName>
</protein>
<dbReference type="EMBL" id="QPIJ01000039">
    <property type="protein sequence ID" value="RCV88473.1"/>
    <property type="molecule type" value="Genomic_DNA"/>
</dbReference>
<organism evidence="1 2">
    <name type="scientific">Vreelandella rituensis</name>
    <dbReference type="NCBI Taxonomy" id="2282306"/>
    <lineage>
        <taxon>Bacteria</taxon>
        <taxon>Pseudomonadati</taxon>
        <taxon>Pseudomonadota</taxon>
        <taxon>Gammaproteobacteria</taxon>
        <taxon>Oceanospirillales</taxon>
        <taxon>Halomonadaceae</taxon>
        <taxon>Vreelandella</taxon>
    </lineage>
</organism>
<reference evidence="1 2" key="1">
    <citation type="submission" date="2018-07" db="EMBL/GenBank/DDBJ databases">
        <title>Halomonas rutogse sp. nov., isolated from Lake TangqianCo on Tibetan Plateau.</title>
        <authorList>
            <person name="Lu H."/>
            <person name="Xing P."/>
            <person name="Wu Q."/>
        </authorList>
    </citation>
    <scope>NUCLEOTIDE SEQUENCE [LARGE SCALE GENOMIC DNA]</scope>
    <source>
        <strain evidence="1 2">TQ8S</strain>
    </source>
</reference>
<evidence type="ECO:0000313" key="1">
    <source>
        <dbReference type="EMBL" id="RCV88473.1"/>
    </source>
</evidence>
<comment type="caution">
    <text evidence="1">The sequence shown here is derived from an EMBL/GenBank/DDBJ whole genome shotgun (WGS) entry which is preliminary data.</text>
</comment>
<gene>
    <name evidence="1" type="ORF">DU506_14590</name>
</gene>
<sequence>MEVIPCQRAAMVRFFDMACMRNSEDWRGICLQLTSAAHTLRRFSIPALREGSLIAGRRFPEYGTS</sequence>
<name>A0A368U040_9GAMM</name>